<dbReference type="Pfam" id="PF20789">
    <property type="entry name" value="4HBT_3C"/>
    <property type="match status" value="1"/>
</dbReference>
<evidence type="ECO:0000259" key="4">
    <source>
        <dbReference type="Pfam" id="PF20789"/>
    </source>
</evidence>
<feature type="domain" description="Gelsolin-like" evidence="2">
    <location>
        <begin position="67"/>
        <end position="140"/>
    </location>
</feature>
<keyword evidence="6" id="KW-1185">Reference proteome</keyword>
<dbReference type="InterPro" id="IPR049449">
    <property type="entry name" value="TesB_ACOT8-like_N"/>
</dbReference>
<dbReference type="SMART" id="SM00262">
    <property type="entry name" value="GEL"/>
    <property type="match status" value="3"/>
</dbReference>
<dbReference type="InterPro" id="IPR007122">
    <property type="entry name" value="Villin/Gelsolin"/>
</dbReference>
<dbReference type="Gene3D" id="3.40.20.10">
    <property type="entry name" value="Severin"/>
    <property type="match status" value="3"/>
</dbReference>
<dbReference type="Proteomes" id="UP000320762">
    <property type="component" value="Unassembled WGS sequence"/>
</dbReference>
<dbReference type="GO" id="GO:0005737">
    <property type="term" value="C:cytoplasm"/>
    <property type="evidence" value="ECO:0007669"/>
    <property type="project" value="TreeGrafter"/>
</dbReference>
<evidence type="ECO:0000313" key="6">
    <source>
        <dbReference type="Proteomes" id="UP000320762"/>
    </source>
</evidence>
<dbReference type="GO" id="GO:0051015">
    <property type="term" value="F:actin filament binding"/>
    <property type="evidence" value="ECO:0007669"/>
    <property type="project" value="InterPro"/>
</dbReference>
<proteinExistence type="predicted"/>
<dbReference type="GO" id="GO:0015629">
    <property type="term" value="C:actin cytoskeleton"/>
    <property type="evidence" value="ECO:0007669"/>
    <property type="project" value="TreeGrafter"/>
</dbReference>
<gene>
    <name evidence="5" type="ORF">BD626DRAFT_558996</name>
</gene>
<feature type="domain" description="Gelsolin-like" evidence="2">
    <location>
        <begin position="298"/>
        <end position="350"/>
    </location>
</feature>
<dbReference type="SUPFAM" id="SSF55753">
    <property type="entry name" value="Actin depolymerizing proteins"/>
    <property type="match status" value="3"/>
</dbReference>
<dbReference type="InterPro" id="IPR049450">
    <property type="entry name" value="ACOT8-like_C"/>
</dbReference>
<dbReference type="Pfam" id="PF00626">
    <property type="entry name" value="Gelsolin"/>
    <property type="match status" value="2"/>
</dbReference>
<sequence>MAHLTKPETYNIEDTNIALLGSDLEKRVREHAGDEETAWTSAALDEVGIQIWRIEQFHVVEWPKEHYGYFYDGDSYIILHSYKKTPESQSVSYDLHFWLGGNTSQDEAGTAAYKTVELDDHLHGLPVQYREVQDLESERLISYFPRFVVLRGGVATGFRHVSEAPPLDVRRLYRVTLSRAGAKFHLVVREVPAEAVSLVAGDVFVLDMGARVWQLNTRASAGKEKFKAAEFTQSLVNDRQGQCDVTVYDEGGPGAGIFLAEFGEGTTLREPEAVEENSVPPTLYRLSDASGDVVFDKVEPISMSALDTNDAFLVDCSLAKERPAIFVWIGRGASLREKRLVGQYAQKFLNEHKTEGHVRGASRLSRWWRGMSRMSLRGCWQVIIMAPFRKAVRLSSVSQELFRESGDSDAYTGSVDDDWTVGKLCVALIVQAAIEYQRKARQTDVVHVSAHYLQAVTVAPCEVQVKRLRTGKGIAHVLAELSQEVRPRPPFTPSPRSPANPQGRTRTTVHLIFAAPSPVPQLTLEPPSPYARRIPLHHHPRHAAIAPLPGKMRYSQHLHWAPDRTVLARNAPGSPSRTRPGDIGRGGFEWGGWLQLRDPAERITPALLPFIADVFLSSPSLLAQNSPGEQGNAPGEGTMGPSWFPTLSLALQYRFPIPPPDSPHHAKRTLGVYFSGRYINDGRHDATVEVWTAPAELGEGAETADWREHQRCLAMATHLALIVPFSVNSSMGNKAAKL</sequence>
<dbReference type="STRING" id="97359.A0A550C763"/>
<feature type="compositionally biased region" description="Pro residues" evidence="1">
    <location>
        <begin position="488"/>
        <end position="498"/>
    </location>
</feature>
<dbReference type="InterPro" id="IPR007123">
    <property type="entry name" value="Gelsolin-like_dom"/>
</dbReference>
<dbReference type="Gene3D" id="2.40.160.210">
    <property type="entry name" value="Acyl-CoA thioesterase, double hotdog domain"/>
    <property type="match status" value="1"/>
</dbReference>
<organism evidence="5 6">
    <name type="scientific">Schizophyllum amplum</name>
    <dbReference type="NCBI Taxonomy" id="97359"/>
    <lineage>
        <taxon>Eukaryota</taxon>
        <taxon>Fungi</taxon>
        <taxon>Dikarya</taxon>
        <taxon>Basidiomycota</taxon>
        <taxon>Agaricomycotina</taxon>
        <taxon>Agaricomycetes</taxon>
        <taxon>Agaricomycetidae</taxon>
        <taxon>Agaricales</taxon>
        <taxon>Schizophyllaceae</taxon>
        <taxon>Schizophyllum</taxon>
    </lineage>
</organism>
<dbReference type="PRINTS" id="PR00597">
    <property type="entry name" value="GELSOLIN"/>
</dbReference>
<evidence type="ECO:0000256" key="1">
    <source>
        <dbReference type="SAM" id="MobiDB-lite"/>
    </source>
</evidence>
<reference evidence="5 6" key="1">
    <citation type="journal article" date="2019" name="New Phytol.">
        <title>Comparative genomics reveals unique wood-decay strategies and fruiting body development in the Schizophyllaceae.</title>
        <authorList>
            <person name="Almasi E."/>
            <person name="Sahu N."/>
            <person name="Krizsan K."/>
            <person name="Balint B."/>
            <person name="Kovacs G.M."/>
            <person name="Kiss B."/>
            <person name="Cseklye J."/>
            <person name="Drula E."/>
            <person name="Henrissat B."/>
            <person name="Nagy I."/>
            <person name="Chovatia M."/>
            <person name="Adam C."/>
            <person name="LaButti K."/>
            <person name="Lipzen A."/>
            <person name="Riley R."/>
            <person name="Grigoriev I.V."/>
            <person name="Nagy L.G."/>
        </authorList>
    </citation>
    <scope>NUCLEOTIDE SEQUENCE [LARGE SCALE GENOMIC DNA]</scope>
    <source>
        <strain evidence="5 6">NL-1724</strain>
    </source>
</reference>
<evidence type="ECO:0000259" key="2">
    <source>
        <dbReference type="Pfam" id="PF00626"/>
    </source>
</evidence>
<comment type="caution">
    <text evidence="5">The sequence shown here is derived from an EMBL/GenBank/DDBJ whole genome shotgun (WGS) entry which is preliminary data.</text>
</comment>
<evidence type="ECO:0000313" key="5">
    <source>
        <dbReference type="EMBL" id="TRM60631.1"/>
    </source>
</evidence>
<feature type="domain" description="Acyl-CoA thioesterase-like C-terminal" evidence="4">
    <location>
        <begin position="569"/>
        <end position="693"/>
    </location>
</feature>
<dbReference type="InterPro" id="IPR029006">
    <property type="entry name" value="ADF-H/Gelsolin-like_dom_sf"/>
</dbReference>
<dbReference type="AlphaFoldDB" id="A0A550C763"/>
<dbReference type="InterPro" id="IPR042171">
    <property type="entry name" value="Acyl-CoA_hotdog"/>
</dbReference>
<feature type="domain" description="Acyl-CoA thioesterase-like N-terminal HotDog" evidence="3">
    <location>
        <begin position="426"/>
        <end position="484"/>
    </location>
</feature>
<protein>
    <recommendedName>
        <fullName evidence="7">Fragmin60</fullName>
    </recommendedName>
</protein>
<feature type="region of interest" description="Disordered" evidence="1">
    <location>
        <begin position="485"/>
        <end position="504"/>
    </location>
</feature>
<dbReference type="PANTHER" id="PTHR11977:SF130">
    <property type="entry name" value="SEVERIN"/>
    <property type="match status" value="1"/>
</dbReference>
<evidence type="ECO:0000259" key="3">
    <source>
        <dbReference type="Pfam" id="PF13622"/>
    </source>
</evidence>
<dbReference type="CDD" id="cd11290">
    <property type="entry name" value="gelsolin_S1_like"/>
    <property type="match status" value="1"/>
</dbReference>
<accession>A0A550C763</accession>
<evidence type="ECO:0008006" key="7">
    <source>
        <dbReference type="Google" id="ProtNLM"/>
    </source>
</evidence>
<dbReference type="OrthoDB" id="6375767at2759"/>
<dbReference type="GO" id="GO:0008154">
    <property type="term" value="P:actin polymerization or depolymerization"/>
    <property type="evidence" value="ECO:0007669"/>
    <property type="project" value="TreeGrafter"/>
</dbReference>
<dbReference type="Pfam" id="PF13622">
    <property type="entry name" value="4HBT_3"/>
    <property type="match status" value="1"/>
</dbReference>
<name>A0A550C763_9AGAR</name>
<dbReference type="EMBL" id="VDMD01000021">
    <property type="protein sequence ID" value="TRM60631.1"/>
    <property type="molecule type" value="Genomic_DNA"/>
</dbReference>
<dbReference type="PANTHER" id="PTHR11977">
    <property type="entry name" value="VILLIN"/>
    <property type="match status" value="1"/>
</dbReference>